<dbReference type="Proteomes" id="UP000256334">
    <property type="component" value="Unassembled WGS sequence"/>
</dbReference>
<dbReference type="OrthoDB" id="9058532at2"/>
<sequence length="422" mass="45738">MTAHDTPSATDAPTPALAGLKVLELGQLIAGPFATKLLGEFGADVIKIEPPETGDPLRRWRIVEDGTSLWWHVQTRNKRSLSLDLRSEEGQAIVRRLAGEADIVVENFRPGTLEKWGLGWEALSAANPGLIMVRISGYGQTGPYRDRPGFGVIGEAMGGLRYLTGHPGERSVRVGVSLGDSLSALYGVIGALLALQERHRSGQGQYIDVALYESVFAMMESLIPEYDGADVIREPSGSALTGITPSNAYPCRDGEHVLIAGNGDSIYRRLMQAIDRPDLADDPALAHNDGRARQAERIDEAISAWTAEHAREHVLDVLEAAHVPSGYPYTARDIVSDPHYQAREMIQTIITAEGRQLKVPGVMPKLSRTPGRIDGGGPRLGQHTQGVLDELGIDAETQRSLFERGVLYDIDRPAPAPREGGE</sequence>
<dbReference type="PANTHER" id="PTHR48207">
    <property type="entry name" value="SUCCINATE--HYDROXYMETHYLGLUTARATE COA-TRANSFERASE"/>
    <property type="match status" value="1"/>
</dbReference>
<dbReference type="GO" id="GO:0008410">
    <property type="term" value="F:CoA-transferase activity"/>
    <property type="evidence" value="ECO:0007669"/>
    <property type="project" value="TreeGrafter"/>
</dbReference>
<evidence type="ECO:0000256" key="1">
    <source>
        <dbReference type="ARBA" id="ARBA00022679"/>
    </source>
</evidence>
<reference evidence="2 3" key="1">
    <citation type="submission" date="2018-07" db="EMBL/GenBank/DDBJ databases">
        <title>Genomic Encyclopedia of Type Strains, Phase IV (KMG-IV): sequencing the most valuable type-strain genomes for metagenomic binning, comparative biology and taxonomic classification.</title>
        <authorList>
            <person name="Goeker M."/>
        </authorList>
    </citation>
    <scope>NUCLEOTIDE SEQUENCE [LARGE SCALE GENOMIC DNA]</scope>
    <source>
        <strain evidence="2 3">DSM 14324</strain>
    </source>
</reference>
<organism evidence="2 3">
    <name type="scientific">Kushneria indalinina DSM 14324</name>
    <dbReference type="NCBI Taxonomy" id="1122140"/>
    <lineage>
        <taxon>Bacteria</taxon>
        <taxon>Pseudomonadati</taxon>
        <taxon>Pseudomonadota</taxon>
        <taxon>Gammaproteobacteria</taxon>
        <taxon>Oceanospirillales</taxon>
        <taxon>Halomonadaceae</taxon>
        <taxon>Kushneria</taxon>
    </lineage>
</organism>
<dbReference type="RefSeq" id="WP_115855338.1">
    <property type="nucleotide sequence ID" value="NZ_QRDJ01000009.1"/>
</dbReference>
<keyword evidence="1 2" id="KW-0808">Transferase</keyword>
<dbReference type="SUPFAM" id="SSF89796">
    <property type="entry name" value="CoA-transferase family III (CaiB/BaiF)"/>
    <property type="match status" value="1"/>
</dbReference>
<accession>A0A3D9DSS9</accession>
<name>A0A3D9DSS9_9GAMM</name>
<dbReference type="Gene3D" id="3.30.1540.10">
    <property type="entry name" value="formyl-coa transferase, domain 3"/>
    <property type="match status" value="1"/>
</dbReference>
<evidence type="ECO:0000313" key="2">
    <source>
        <dbReference type="EMBL" id="REC93776.1"/>
    </source>
</evidence>
<dbReference type="InterPro" id="IPR044855">
    <property type="entry name" value="CoA-Trfase_III_dom3_sf"/>
</dbReference>
<comment type="caution">
    <text evidence="2">The sequence shown here is derived from an EMBL/GenBank/DDBJ whole genome shotgun (WGS) entry which is preliminary data.</text>
</comment>
<dbReference type="PANTHER" id="PTHR48207:SF3">
    <property type="entry name" value="SUCCINATE--HYDROXYMETHYLGLUTARATE COA-TRANSFERASE"/>
    <property type="match status" value="1"/>
</dbReference>
<keyword evidence="3" id="KW-1185">Reference proteome</keyword>
<evidence type="ECO:0000313" key="3">
    <source>
        <dbReference type="Proteomes" id="UP000256334"/>
    </source>
</evidence>
<dbReference type="InterPro" id="IPR023606">
    <property type="entry name" value="CoA-Trfase_III_dom_1_sf"/>
</dbReference>
<protein>
    <submittedName>
        <fullName evidence="2">Crotonobetainyl-CoA:carnitine CoA-transferase CaiB-like acyl-CoA transferase</fullName>
    </submittedName>
</protein>
<dbReference type="Gene3D" id="3.40.50.10540">
    <property type="entry name" value="Crotonobetainyl-coa:carnitine coa-transferase, domain 1"/>
    <property type="match status" value="1"/>
</dbReference>
<proteinExistence type="predicted"/>
<dbReference type="AlphaFoldDB" id="A0A3D9DSS9"/>
<dbReference type="InterPro" id="IPR003673">
    <property type="entry name" value="CoA-Trfase_fam_III"/>
</dbReference>
<gene>
    <name evidence="2" type="ORF">C8D72_3125</name>
</gene>
<dbReference type="Pfam" id="PF02515">
    <property type="entry name" value="CoA_transf_3"/>
    <property type="match status" value="1"/>
</dbReference>
<dbReference type="InterPro" id="IPR050483">
    <property type="entry name" value="CoA-transferase_III_domain"/>
</dbReference>
<dbReference type="EMBL" id="QRDJ01000009">
    <property type="protein sequence ID" value="REC93776.1"/>
    <property type="molecule type" value="Genomic_DNA"/>
</dbReference>